<evidence type="ECO:0000256" key="2">
    <source>
        <dbReference type="SAM" id="SignalP"/>
    </source>
</evidence>
<dbReference type="SUPFAM" id="SSF52833">
    <property type="entry name" value="Thioredoxin-like"/>
    <property type="match status" value="1"/>
</dbReference>
<evidence type="ECO:0000256" key="1">
    <source>
        <dbReference type="ARBA" id="ARBA00022729"/>
    </source>
</evidence>
<dbReference type="Pfam" id="PF13899">
    <property type="entry name" value="Thioredoxin_7"/>
    <property type="match status" value="1"/>
</dbReference>
<dbReference type="AlphaFoldDB" id="A0A6S6TN78"/>
<dbReference type="Gene3D" id="3.40.30.10">
    <property type="entry name" value="Glutaredoxin"/>
    <property type="match status" value="1"/>
</dbReference>
<dbReference type="EC" id="2.7.4.9" evidence="3"/>
<protein>
    <submittedName>
        <fullName evidence="3">Thymidylate kinase (EC)</fullName>
        <ecNumber evidence="3">2.7.4.9</ecNumber>
    </submittedName>
</protein>
<dbReference type="InterPro" id="IPR036249">
    <property type="entry name" value="Thioredoxin-like_sf"/>
</dbReference>
<sequence>MHKKILISTTLLLAFNLLLTACTNEAKEESPTEKEKTTPIKLNWGNDYHKALEIAKKEDKMVYLFIGADKCVHCDRFKEQTLSNDELIETMKEDYVLLYMSRDRHNIPEGFERYGVPMHYFLTADGNVTAHIVGSRELAGWYDVLDEIDLMNE</sequence>
<dbReference type="EMBL" id="CACVAR010000317">
    <property type="protein sequence ID" value="CAA6820715.1"/>
    <property type="molecule type" value="Genomic_DNA"/>
</dbReference>
<reference evidence="3" key="1">
    <citation type="submission" date="2020-01" db="EMBL/GenBank/DDBJ databases">
        <authorList>
            <person name="Meier V. D."/>
            <person name="Meier V D."/>
        </authorList>
    </citation>
    <scope>NUCLEOTIDE SEQUENCE</scope>
    <source>
        <strain evidence="3">HLG_WM_MAG_03</strain>
    </source>
</reference>
<dbReference type="PROSITE" id="PS51257">
    <property type="entry name" value="PROKAR_LIPOPROTEIN"/>
    <property type="match status" value="1"/>
</dbReference>
<name>A0A6S6TN78_9BACT</name>
<dbReference type="GO" id="GO:0004798">
    <property type="term" value="F:dTMP kinase activity"/>
    <property type="evidence" value="ECO:0007669"/>
    <property type="project" value="UniProtKB-EC"/>
</dbReference>
<dbReference type="InterPro" id="IPR051099">
    <property type="entry name" value="AGR/TXD"/>
</dbReference>
<keyword evidence="1 2" id="KW-0732">Signal</keyword>
<keyword evidence="3" id="KW-0808">Transferase</keyword>
<dbReference type="PANTHER" id="PTHR15337:SF11">
    <property type="entry name" value="THIOREDOXIN DOMAIN-CONTAINING PROTEIN"/>
    <property type="match status" value="1"/>
</dbReference>
<gene>
    <name evidence="3" type="ORF">HELGO_WM21584</name>
</gene>
<accession>A0A6S6TN78</accession>
<keyword evidence="3" id="KW-0418">Kinase</keyword>
<proteinExistence type="predicted"/>
<feature type="chain" id="PRO_5028424710" evidence="2">
    <location>
        <begin position="27"/>
        <end position="153"/>
    </location>
</feature>
<dbReference type="PANTHER" id="PTHR15337">
    <property type="entry name" value="ANTERIOR GRADIENT PROTEIN-RELATED"/>
    <property type="match status" value="1"/>
</dbReference>
<organism evidence="3">
    <name type="scientific">uncultured Sulfurovum sp</name>
    <dbReference type="NCBI Taxonomy" id="269237"/>
    <lineage>
        <taxon>Bacteria</taxon>
        <taxon>Pseudomonadati</taxon>
        <taxon>Campylobacterota</taxon>
        <taxon>Epsilonproteobacteria</taxon>
        <taxon>Campylobacterales</taxon>
        <taxon>Sulfurovaceae</taxon>
        <taxon>Sulfurovum</taxon>
        <taxon>environmental samples</taxon>
    </lineage>
</organism>
<evidence type="ECO:0000313" key="3">
    <source>
        <dbReference type="EMBL" id="CAA6820715.1"/>
    </source>
</evidence>
<feature type="signal peptide" evidence="2">
    <location>
        <begin position="1"/>
        <end position="26"/>
    </location>
</feature>